<reference evidence="1" key="3">
    <citation type="submission" date="2019-06" db="EMBL/GenBank/DDBJ databases">
        <authorList>
            <person name="Poynton C."/>
            <person name="Hasenbein S."/>
            <person name="Benoit J.B."/>
            <person name="Sepulveda M.S."/>
            <person name="Poelchau M.F."/>
            <person name="Murali S.C."/>
            <person name="Chen S."/>
            <person name="Glastad K.M."/>
            <person name="Werren J.H."/>
            <person name="Vineis J.H."/>
            <person name="Bowen J.L."/>
            <person name="Friedrich M."/>
            <person name="Jones J."/>
            <person name="Robertson H.M."/>
            <person name="Feyereisen R."/>
            <person name="Mechler-Hickson A."/>
            <person name="Mathers N."/>
            <person name="Lee C.E."/>
            <person name="Colbourne J.K."/>
            <person name="Biales A."/>
            <person name="Johnston J.S."/>
            <person name="Wellborn G.A."/>
            <person name="Rosendale A.J."/>
            <person name="Cridge A.G."/>
            <person name="Munoz-Torres M.C."/>
            <person name="Bain P.A."/>
            <person name="Manny A.R."/>
            <person name="Major K.M."/>
            <person name="Lambert F.N."/>
            <person name="Vulpe C.D."/>
            <person name="Tuck P."/>
            <person name="Blalock B.J."/>
            <person name="Lin Y.-Y."/>
            <person name="Smith M.E."/>
            <person name="Ochoa-Acuna H."/>
            <person name="Chen M.-J.M."/>
            <person name="Childers C.P."/>
            <person name="Qu J."/>
            <person name="Dugan S."/>
            <person name="Lee S.L."/>
            <person name="Chao H."/>
            <person name="Dinh H."/>
            <person name="Han Y."/>
            <person name="Doddapaneni H."/>
            <person name="Worley K.C."/>
            <person name="Muzny D.M."/>
            <person name="Gibbs R.A."/>
            <person name="Richards S."/>
        </authorList>
    </citation>
    <scope>NUCLEOTIDE SEQUENCE</scope>
    <source>
        <strain evidence="1">HAZT.00-mixed</strain>
        <tissue evidence="1">Whole organism</tissue>
    </source>
</reference>
<reference evidence="1" key="2">
    <citation type="journal article" date="2018" name="Environ. Sci. Technol.">
        <title>The Toxicogenome of Hyalella azteca: A Model for Sediment Ecotoxicology and Evolutionary Toxicology.</title>
        <authorList>
            <person name="Poynton H.C."/>
            <person name="Hasenbein S."/>
            <person name="Benoit J.B."/>
            <person name="Sepulveda M.S."/>
            <person name="Poelchau M.F."/>
            <person name="Hughes D.S.T."/>
            <person name="Murali S.C."/>
            <person name="Chen S."/>
            <person name="Glastad K.M."/>
            <person name="Goodisman M.A.D."/>
            <person name="Werren J.H."/>
            <person name="Vineis J.H."/>
            <person name="Bowen J.L."/>
            <person name="Friedrich M."/>
            <person name="Jones J."/>
            <person name="Robertson H.M."/>
            <person name="Feyereisen R."/>
            <person name="Mechler-Hickson A."/>
            <person name="Mathers N."/>
            <person name="Lee C.E."/>
            <person name="Colbourne J.K."/>
            <person name="Biales A."/>
            <person name="Johnston J.S."/>
            <person name="Wellborn G.A."/>
            <person name="Rosendale A.J."/>
            <person name="Cridge A.G."/>
            <person name="Munoz-Torres M.C."/>
            <person name="Bain P.A."/>
            <person name="Manny A.R."/>
            <person name="Major K.M."/>
            <person name="Lambert F.N."/>
            <person name="Vulpe C.D."/>
            <person name="Tuck P."/>
            <person name="Blalock B.J."/>
            <person name="Lin Y.Y."/>
            <person name="Smith M.E."/>
            <person name="Ochoa-Acuna H."/>
            <person name="Chen M.M."/>
            <person name="Childers C.P."/>
            <person name="Qu J."/>
            <person name="Dugan S."/>
            <person name="Lee S.L."/>
            <person name="Chao H."/>
            <person name="Dinh H."/>
            <person name="Han Y."/>
            <person name="Doddapaneni H."/>
            <person name="Worley K.C."/>
            <person name="Muzny D.M."/>
            <person name="Gibbs R.A."/>
            <person name="Richards S."/>
        </authorList>
    </citation>
    <scope>NUCLEOTIDE SEQUENCE</scope>
    <source>
        <strain evidence="1">HAZT.00-mixed</strain>
        <tissue evidence="1">Whole organism</tissue>
    </source>
</reference>
<name>A0A6A0GZZ7_HYAAZ</name>
<sequence>MFTYVDKCLVLPGLTPQTPAVDPANLMVYQQNLQRAYIQSAVAQNIQIQQHLMAQNQALQQLLTPNLPVSYKWVMGQKWVMALKWVMAHK</sequence>
<protein>
    <submittedName>
        <fullName evidence="1">Uncharacterized protein</fullName>
    </submittedName>
</protein>
<proteinExistence type="predicted"/>
<dbReference type="Proteomes" id="UP000711488">
    <property type="component" value="Unassembled WGS sequence"/>
</dbReference>
<reference evidence="1" key="1">
    <citation type="submission" date="2014-08" db="EMBL/GenBank/DDBJ databases">
        <authorList>
            <person name="Murali S."/>
            <person name="Richards S."/>
            <person name="Bandaranaike D."/>
            <person name="Bellair M."/>
            <person name="Blankenburg K."/>
            <person name="Chao H."/>
            <person name="Dinh H."/>
            <person name="Doddapaneni H."/>
            <person name="Dugan-Rocha S."/>
            <person name="Elkadiri S."/>
            <person name="Gnanaolivu R."/>
            <person name="Hughes D."/>
            <person name="Lee S."/>
            <person name="Li M."/>
            <person name="Ming W."/>
            <person name="Munidasa M."/>
            <person name="Muniz J."/>
            <person name="Nguyen L."/>
            <person name="Osuji N."/>
            <person name="Pu L.-L."/>
            <person name="Puazo M."/>
            <person name="Skinner E."/>
            <person name="Qu C."/>
            <person name="Quiroz J."/>
            <person name="Raj R."/>
            <person name="Weissenberger G."/>
            <person name="Xin Y."/>
            <person name="Zou X."/>
            <person name="Han Y."/>
            <person name="Worley K."/>
            <person name="Muzny D."/>
            <person name="Gibbs R."/>
        </authorList>
    </citation>
    <scope>NUCLEOTIDE SEQUENCE</scope>
    <source>
        <strain evidence="1">HAZT.00-mixed</strain>
        <tissue evidence="1">Whole organism</tissue>
    </source>
</reference>
<dbReference type="EMBL" id="JQDR03010209">
    <property type="protein sequence ID" value="KAA0194585.1"/>
    <property type="molecule type" value="Genomic_DNA"/>
</dbReference>
<comment type="caution">
    <text evidence="1">The sequence shown here is derived from an EMBL/GenBank/DDBJ whole genome shotgun (WGS) entry which is preliminary data.</text>
</comment>
<evidence type="ECO:0000313" key="1">
    <source>
        <dbReference type="EMBL" id="KAA0194585.1"/>
    </source>
</evidence>
<gene>
    <name evidence="1" type="ORF">HAZT_HAZT005115</name>
</gene>
<dbReference type="AlphaFoldDB" id="A0A6A0GZZ7"/>
<accession>A0A6A0GZZ7</accession>
<organism evidence="1">
    <name type="scientific">Hyalella azteca</name>
    <name type="common">Amphipod</name>
    <dbReference type="NCBI Taxonomy" id="294128"/>
    <lineage>
        <taxon>Eukaryota</taxon>
        <taxon>Metazoa</taxon>
        <taxon>Ecdysozoa</taxon>
        <taxon>Arthropoda</taxon>
        <taxon>Crustacea</taxon>
        <taxon>Multicrustacea</taxon>
        <taxon>Malacostraca</taxon>
        <taxon>Eumalacostraca</taxon>
        <taxon>Peracarida</taxon>
        <taxon>Amphipoda</taxon>
        <taxon>Senticaudata</taxon>
        <taxon>Talitrida</taxon>
        <taxon>Talitroidea</taxon>
        <taxon>Hyalellidae</taxon>
        <taxon>Hyalella</taxon>
    </lineage>
</organism>